<evidence type="ECO:0000313" key="2">
    <source>
        <dbReference type="EMBL" id="KAK8037102.1"/>
    </source>
</evidence>
<name>A0ABR1SSC5_9PEZI</name>
<accession>A0ABR1SSC5</accession>
<feature type="transmembrane region" description="Helical" evidence="1">
    <location>
        <begin position="102"/>
        <end position="123"/>
    </location>
</feature>
<comment type="caution">
    <text evidence="2">The sequence shown here is derived from an EMBL/GenBank/DDBJ whole genome shotgun (WGS) entry which is preliminary data.</text>
</comment>
<evidence type="ECO:0000313" key="3">
    <source>
        <dbReference type="Proteomes" id="UP001396898"/>
    </source>
</evidence>
<protein>
    <submittedName>
        <fullName evidence="2">Uncharacterized protein</fullName>
    </submittedName>
</protein>
<proteinExistence type="predicted"/>
<keyword evidence="3" id="KW-1185">Reference proteome</keyword>
<organism evidence="2 3">
    <name type="scientific">Apiospora marii</name>
    <dbReference type="NCBI Taxonomy" id="335849"/>
    <lineage>
        <taxon>Eukaryota</taxon>
        <taxon>Fungi</taxon>
        <taxon>Dikarya</taxon>
        <taxon>Ascomycota</taxon>
        <taxon>Pezizomycotina</taxon>
        <taxon>Sordariomycetes</taxon>
        <taxon>Xylariomycetidae</taxon>
        <taxon>Amphisphaeriales</taxon>
        <taxon>Apiosporaceae</taxon>
        <taxon>Apiospora</taxon>
    </lineage>
</organism>
<dbReference type="EMBL" id="JAQQWI010000003">
    <property type="protein sequence ID" value="KAK8037102.1"/>
    <property type="molecule type" value="Genomic_DNA"/>
</dbReference>
<dbReference type="Proteomes" id="UP001396898">
    <property type="component" value="Unassembled WGS sequence"/>
</dbReference>
<reference evidence="2 3" key="1">
    <citation type="submission" date="2023-01" db="EMBL/GenBank/DDBJ databases">
        <title>Analysis of 21 Apiospora genomes using comparative genomics revels a genus with tremendous synthesis potential of carbohydrate active enzymes and secondary metabolites.</title>
        <authorList>
            <person name="Sorensen T."/>
        </authorList>
    </citation>
    <scope>NUCLEOTIDE SEQUENCE [LARGE SCALE GENOMIC DNA]</scope>
    <source>
        <strain evidence="2 3">CBS 20057</strain>
    </source>
</reference>
<sequence>MSFLLHIPFILYARSSKRALRHEAQKPTLHKIEDSIASWGYMPCFGAAGLTIFVMSQWPRLQSVEAIENYVRNRDYPEHKRRIYLGLLSEMRSRGDFRPLRSVTLCATGLMVSLPFFGLVWSVERRVQAREDDKSIQ</sequence>
<keyword evidence="1" id="KW-0812">Transmembrane</keyword>
<keyword evidence="1" id="KW-1133">Transmembrane helix</keyword>
<gene>
    <name evidence="2" type="ORF">PG991_001416</name>
</gene>
<keyword evidence="1" id="KW-0472">Membrane</keyword>
<evidence type="ECO:0000256" key="1">
    <source>
        <dbReference type="SAM" id="Phobius"/>
    </source>
</evidence>